<sequence>MPPGDYFFEVVVLSNSLPQETFPRLEGWCWEHLNSTDSDSKSLLRRLVQIRDHNLNEMELPALLFKQLGFMLETSVMNVKHNNSDLELSNPFAYDFDYPTAEIWFTASVDFPKTLARHSEATRAPVKQNRTITWSLTK</sequence>
<dbReference type="Proteomes" id="UP000784294">
    <property type="component" value="Unassembled WGS sequence"/>
</dbReference>
<gene>
    <name evidence="2" type="ORF">PXEA_LOCUS20414</name>
</gene>
<dbReference type="Pfam" id="PF23196">
    <property type="entry name" value="NOMO_6th"/>
    <property type="match status" value="1"/>
</dbReference>
<dbReference type="EMBL" id="CAAALY010084031">
    <property type="protein sequence ID" value="VEL26974.1"/>
    <property type="molecule type" value="Genomic_DNA"/>
</dbReference>
<reference evidence="2" key="1">
    <citation type="submission" date="2018-11" db="EMBL/GenBank/DDBJ databases">
        <authorList>
            <consortium name="Pathogen Informatics"/>
        </authorList>
    </citation>
    <scope>NUCLEOTIDE SEQUENCE</scope>
</reference>
<feature type="domain" description="NOMO sixth transthyretin-like" evidence="1">
    <location>
        <begin position="1"/>
        <end position="67"/>
    </location>
</feature>
<evidence type="ECO:0000313" key="2">
    <source>
        <dbReference type="EMBL" id="VEL26974.1"/>
    </source>
</evidence>
<comment type="caution">
    <text evidence="2">The sequence shown here is derived from an EMBL/GenBank/DDBJ whole genome shotgun (WGS) entry which is preliminary data.</text>
</comment>
<dbReference type="AlphaFoldDB" id="A0A3S5CQ02"/>
<evidence type="ECO:0000259" key="1">
    <source>
        <dbReference type="Pfam" id="PF23196"/>
    </source>
</evidence>
<proteinExistence type="predicted"/>
<protein>
    <recommendedName>
        <fullName evidence="1">NOMO sixth transthyretin-like domain-containing protein</fullName>
    </recommendedName>
</protein>
<organism evidence="2 3">
    <name type="scientific">Protopolystoma xenopodis</name>
    <dbReference type="NCBI Taxonomy" id="117903"/>
    <lineage>
        <taxon>Eukaryota</taxon>
        <taxon>Metazoa</taxon>
        <taxon>Spiralia</taxon>
        <taxon>Lophotrochozoa</taxon>
        <taxon>Platyhelminthes</taxon>
        <taxon>Monogenea</taxon>
        <taxon>Polyopisthocotylea</taxon>
        <taxon>Polystomatidea</taxon>
        <taxon>Polystomatidae</taxon>
        <taxon>Protopolystoma</taxon>
    </lineage>
</organism>
<evidence type="ECO:0000313" key="3">
    <source>
        <dbReference type="Proteomes" id="UP000784294"/>
    </source>
</evidence>
<accession>A0A3S5CQ02</accession>
<dbReference type="InterPro" id="IPR056188">
    <property type="entry name" value="NOMO_6th"/>
</dbReference>
<keyword evidence="3" id="KW-1185">Reference proteome</keyword>
<name>A0A3S5CQ02_9PLAT</name>